<evidence type="ECO:0008006" key="4">
    <source>
        <dbReference type="Google" id="ProtNLM"/>
    </source>
</evidence>
<gene>
    <name evidence="2" type="ORF">SAMN04487910_4432</name>
</gene>
<keyword evidence="3" id="KW-1185">Reference proteome</keyword>
<evidence type="ECO:0000256" key="1">
    <source>
        <dbReference type="SAM" id="SignalP"/>
    </source>
</evidence>
<keyword evidence="1" id="KW-0732">Signal</keyword>
<feature type="signal peptide" evidence="1">
    <location>
        <begin position="1"/>
        <end position="19"/>
    </location>
</feature>
<reference evidence="2 3" key="1">
    <citation type="submission" date="2016-10" db="EMBL/GenBank/DDBJ databases">
        <authorList>
            <person name="de Groot N.N."/>
        </authorList>
    </citation>
    <scope>NUCLEOTIDE SEQUENCE [LARGE SCALE GENOMIC DNA]</scope>
    <source>
        <strain evidence="2 3">DSM 25232</strain>
    </source>
</reference>
<proteinExistence type="predicted"/>
<dbReference type="AlphaFoldDB" id="A0A1H7WGD1"/>
<dbReference type="EMBL" id="FOAB01000010">
    <property type="protein sequence ID" value="SEM20530.1"/>
    <property type="molecule type" value="Genomic_DNA"/>
</dbReference>
<accession>A0A1H7WGD1</accession>
<evidence type="ECO:0000313" key="3">
    <source>
        <dbReference type="Proteomes" id="UP000198521"/>
    </source>
</evidence>
<dbReference type="OrthoDB" id="1466882at2"/>
<name>A0A1H7WGD1_AQUAM</name>
<sequence length="252" mass="28649">MVRILPILIFLFISTNTFGQSQNLKGTIVADSLEGFAINIVNYTKKIGTTNDEKGYFEIPAAINDSIIFSSVQYDIVSLIVVESDISNDNFQIKLTPIVTKLDQVNVSDINLSGNVDKDTKGIEIKPFVNNRSLGLPFRDIKQPTQIERKIYTAKSGIIDRPINYLNGTLKKLKKIKAIQDLDRLIQRGETSFSVTFFTNDLGLNEDLISDFMYYCAEDSYFENLLENTKKLSLLEFFQVKVKSYKKIKEID</sequence>
<feature type="chain" id="PRO_5011451587" description="CarboxypepD_reg-like domain-containing protein" evidence="1">
    <location>
        <begin position="20"/>
        <end position="252"/>
    </location>
</feature>
<dbReference type="STRING" id="1038014.SAMN04487910_4432"/>
<organism evidence="2 3">
    <name type="scientific">Aquimarina amphilecti</name>
    <dbReference type="NCBI Taxonomy" id="1038014"/>
    <lineage>
        <taxon>Bacteria</taxon>
        <taxon>Pseudomonadati</taxon>
        <taxon>Bacteroidota</taxon>
        <taxon>Flavobacteriia</taxon>
        <taxon>Flavobacteriales</taxon>
        <taxon>Flavobacteriaceae</taxon>
        <taxon>Aquimarina</taxon>
    </lineage>
</organism>
<evidence type="ECO:0000313" key="2">
    <source>
        <dbReference type="EMBL" id="SEM20530.1"/>
    </source>
</evidence>
<protein>
    <recommendedName>
        <fullName evidence="4">CarboxypepD_reg-like domain-containing protein</fullName>
    </recommendedName>
</protein>
<dbReference type="RefSeq" id="WP_091412422.1">
    <property type="nucleotide sequence ID" value="NZ_FOAB01000010.1"/>
</dbReference>
<dbReference type="Proteomes" id="UP000198521">
    <property type="component" value="Unassembled WGS sequence"/>
</dbReference>